<name>A0A0S4LEJ7_9BACT</name>
<dbReference type="EMBL" id="CZPZ01000012">
    <property type="protein sequence ID" value="CUS35088.1"/>
    <property type="molecule type" value="Genomic_DNA"/>
</dbReference>
<keyword evidence="2" id="KW-1185">Reference proteome</keyword>
<evidence type="ECO:0000313" key="2">
    <source>
        <dbReference type="Proteomes" id="UP000198736"/>
    </source>
</evidence>
<organism evidence="1 2">
    <name type="scientific">Candidatus Nitrospira nitrificans</name>
    <dbReference type="NCBI Taxonomy" id="1742973"/>
    <lineage>
        <taxon>Bacteria</taxon>
        <taxon>Pseudomonadati</taxon>
        <taxon>Nitrospirota</taxon>
        <taxon>Nitrospiria</taxon>
        <taxon>Nitrospirales</taxon>
        <taxon>Nitrospiraceae</taxon>
        <taxon>Nitrospira</taxon>
    </lineage>
</organism>
<dbReference type="Proteomes" id="UP000198736">
    <property type="component" value="Unassembled WGS sequence"/>
</dbReference>
<dbReference type="AlphaFoldDB" id="A0A0S4LEJ7"/>
<evidence type="ECO:0000313" key="1">
    <source>
        <dbReference type="EMBL" id="CUS35088.1"/>
    </source>
</evidence>
<gene>
    <name evidence="1" type="ORF">COMA2_20080</name>
</gene>
<sequence>MRALVPGRGTPINKLMHRSRSAVQTVASCASRRGGPGVFIANSAPYRALHPSKTIQPVDT</sequence>
<protein>
    <submittedName>
        <fullName evidence="1">Uncharacterized protein</fullName>
    </submittedName>
</protein>
<reference evidence="2" key="1">
    <citation type="submission" date="2015-10" db="EMBL/GenBank/DDBJ databases">
        <authorList>
            <person name="Luecker S."/>
            <person name="Luecker S."/>
        </authorList>
    </citation>
    <scope>NUCLEOTIDE SEQUENCE [LARGE SCALE GENOMIC DNA]</scope>
</reference>
<dbReference type="STRING" id="1742973.COMA2_20080"/>
<accession>A0A0S4LEJ7</accession>
<proteinExistence type="predicted"/>